<proteinExistence type="inferred from homology"/>
<dbReference type="EMBL" id="OKRB01000086">
    <property type="protein sequence ID" value="SPE20874.1"/>
    <property type="molecule type" value="Genomic_DNA"/>
</dbReference>
<dbReference type="InterPro" id="IPR050536">
    <property type="entry name" value="DtxR_MntR_Metal-Reg"/>
</dbReference>
<comment type="subcellular location">
    <subcellularLocation>
        <location evidence="1">Cytoplasm</location>
    </subcellularLocation>
</comment>
<dbReference type="SUPFAM" id="SSF50037">
    <property type="entry name" value="C-terminal domain of transcriptional repressors"/>
    <property type="match status" value="1"/>
</dbReference>
<dbReference type="Proteomes" id="UP000239735">
    <property type="component" value="Unassembled WGS sequence"/>
</dbReference>
<dbReference type="GO" id="GO:0046983">
    <property type="term" value="F:protein dimerization activity"/>
    <property type="evidence" value="ECO:0007669"/>
    <property type="project" value="InterPro"/>
</dbReference>
<evidence type="ECO:0000313" key="11">
    <source>
        <dbReference type="EMBL" id="SPE20874.1"/>
    </source>
</evidence>
<dbReference type="PANTHER" id="PTHR33238:SF10">
    <property type="entry name" value="IRON-DEPENDENT REPRESSOR IDER"/>
    <property type="match status" value="1"/>
</dbReference>
<dbReference type="PANTHER" id="PTHR33238">
    <property type="entry name" value="IRON (METAL) DEPENDENT REPRESSOR, DTXR FAMILY"/>
    <property type="match status" value="1"/>
</dbReference>
<dbReference type="SUPFAM" id="SSF46785">
    <property type="entry name" value="Winged helix' DNA-binding domain"/>
    <property type="match status" value="1"/>
</dbReference>
<feature type="region of interest" description="Disordered" evidence="9">
    <location>
        <begin position="124"/>
        <end position="150"/>
    </location>
</feature>
<comment type="subunit">
    <text evidence="3">Homodimer.</text>
</comment>
<evidence type="ECO:0000256" key="1">
    <source>
        <dbReference type="ARBA" id="ARBA00004496"/>
    </source>
</evidence>
<comment type="function">
    <text evidence="8">In the presence of manganese, represses expression of mntH and mntS. Up-regulates expression of mntP.</text>
</comment>
<dbReference type="Gene3D" id="1.10.10.10">
    <property type="entry name" value="Winged helix-like DNA-binding domain superfamily/Winged helix DNA-binding domain"/>
    <property type="match status" value="1"/>
</dbReference>
<dbReference type="InterPro" id="IPR036388">
    <property type="entry name" value="WH-like_DNA-bd_sf"/>
</dbReference>
<dbReference type="GO" id="GO:0045892">
    <property type="term" value="P:negative regulation of DNA-templated transcription"/>
    <property type="evidence" value="ECO:0007669"/>
    <property type="project" value="TreeGrafter"/>
</dbReference>
<dbReference type="InterPro" id="IPR022689">
    <property type="entry name" value="Iron_dep_repressor"/>
</dbReference>
<dbReference type="SMART" id="SM00899">
    <property type="entry name" value="FeoA"/>
    <property type="match status" value="1"/>
</dbReference>
<dbReference type="InterPro" id="IPR001367">
    <property type="entry name" value="Fe_dep_repressor"/>
</dbReference>
<name>A0A2N9LCU1_9BACT</name>
<keyword evidence="7" id="KW-0804">Transcription</keyword>
<dbReference type="Pfam" id="PF04023">
    <property type="entry name" value="FeoA"/>
    <property type="match status" value="1"/>
</dbReference>
<evidence type="ECO:0000256" key="5">
    <source>
        <dbReference type="ARBA" id="ARBA00023015"/>
    </source>
</evidence>
<evidence type="ECO:0000256" key="9">
    <source>
        <dbReference type="SAM" id="MobiDB-lite"/>
    </source>
</evidence>
<comment type="similarity">
    <text evidence="2">Belongs to the DtxR/MntR family.</text>
</comment>
<evidence type="ECO:0000256" key="3">
    <source>
        <dbReference type="ARBA" id="ARBA00011738"/>
    </source>
</evidence>
<dbReference type="OrthoDB" id="9791355at2"/>
<reference evidence="12" key="1">
    <citation type="submission" date="2018-02" db="EMBL/GenBank/DDBJ databases">
        <authorList>
            <person name="Hausmann B."/>
        </authorList>
    </citation>
    <scope>NUCLEOTIDE SEQUENCE [LARGE SCALE GENOMIC DNA]</scope>
    <source>
        <strain evidence="12">Peat soil MAG SbA5</strain>
    </source>
</reference>
<dbReference type="GO" id="GO:0003677">
    <property type="term" value="F:DNA binding"/>
    <property type="evidence" value="ECO:0007669"/>
    <property type="project" value="UniProtKB-KW"/>
</dbReference>
<evidence type="ECO:0000256" key="2">
    <source>
        <dbReference type="ARBA" id="ARBA00007871"/>
    </source>
</evidence>
<evidence type="ECO:0000313" key="12">
    <source>
        <dbReference type="Proteomes" id="UP000239735"/>
    </source>
</evidence>
<evidence type="ECO:0000259" key="10">
    <source>
        <dbReference type="PROSITE" id="PS50944"/>
    </source>
</evidence>
<evidence type="ECO:0000256" key="6">
    <source>
        <dbReference type="ARBA" id="ARBA00023125"/>
    </source>
</evidence>
<accession>A0A2N9LCU1</accession>
<organism evidence="11 12">
    <name type="scientific">Candidatus Sulfuritelmatomonas gaucii</name>
    <dbReference type="NCBI Taxonomy" id="2043161"/>
    <lineage>
        <taxon>Bacteria</taxon>
        <taxon>Pseudomonadati</taxon>
        <taxon>Acidobacteriota</taxon>
        <taxon>Terriglobia</taxon>
        <taxon>Terriglobales</taxon>
        <taxon>Acidobacteriaceae</taxon>
        <taxon>Candidatus Sulfuritelmatomonas</taxon>
    </lineage>
</organism>
<dbReference type="SMART" id="SM00529">
    <property type="entry name" value="HTH_DTXR"/>
    <property type="match status" value="1"/>
</dbReference>
<dbReference type="InterPro" id="IPR036421">
    <property type="entry name" value="Fe_dep_repressor_sf"/>
</dbReference>
<dbReference type="InterPro" id="IPR007167">
    <property type="entry name" value="Fe-transptr_FeoA-like"/>
</dbReference>
<evidence type="ECO:0000256" key="7">
    <source>
        <dbReference type="ARBA" id="ARBA00023163"/>
    </source>
</evidence>
<dbReference type="Pfam" id="PF01325">
    <property type="entry name" value="Fe_dep_repress"/>
    <property type="match status" value="1"/>
</dbReference>
<evidence type="ECO:0000256" key="8">
    <source>
        <dbReference type="ARBA" id="ARBA00025185"/>
    </source>
</evidence>
<dbReference type="GO" id="GO:0003700">
    <property type="term" value="F:DNA-binding transcription factor activity"/>
    <property type="evidence" value="ECO:0007669"/>
    <property type="project" value="InterPro"/>
</dbReference>
<dbReference type="GO" id="GO:0046914">
    <property type="term" value="F:transition metal ion binding"/>
    <property type="evidence" value="ECO:0007669"/>
    <property type="project" value="InterPro"/>
</dbReference>
<feature type="domain" description="HTH dtxR-type" evidence="10">
    <location>
        <begin position="1"/>
        <end position="66"/>
    </location>
</feature>
<gene>
    <name evidence="11" type="primary">dtxR</name>
    <name evidence="11" type="ORF">SBA5_30079</name>
</gene>
<dbReference type="PROSITE" id="PS50944">
    <property type="entry name" value="HTH_DTXR"/>
    <property type="match status" value="1"/>
</dbReference>
<keyword evidence="6" id="KW-0238">DNA-binding</keyword>
<dbReference type="InterPro" id="IPR022687">
    <property type="entry name" value="HTH_DTXR"/>
</dbReference>
<keyword evidence="5" id="KW-0805">Transcription regulation</keyword>
<dbReference type="InterPro" id="IPR008988">
    <property type="entry name" value="Transcriptional_repressor_C"/>
</dbReference>
<dbReference type="Pfam" id="PF02742">
    <property type="entry name" value="Fe_dep_repr_C"/>
    <property type="match status" value="1"/>
</dbReference>
<dbReference type="SUPFAM" id="SSF47979">
    <property type="entry name" value="Iron-dependent repressor protein, dimerization domain"/>
    <property type="match status" value="1"/>
</dbReference>
<protein>
    <recommendedName>
        <fullName evidence="4">Transcriptional regulator MntR</fullName>
    </recommendedName>
</protein>
<sequence length="228" mass="25222">MKDSINVSKENYLKAVLEAEAEGRQVIPAMLAHWLEVSAPAVTMALKRLKRDRLVKVGEDGIVRLTAAGRETAYHTALRHHLIERMLSEVFGMEWHEIHEEAERLEHAVSPAFEAKLREKLGEGGACPHGNSVLPVNPSERKKRGETRLSEAAEGKRYVVSSLQERDPKLLGFLHGAGVGPGKSLRVMSQNYDQTVLIELPTGNSILGRPAAEAVWLRPEKQGTGSRE</sequence>
<evidence type="ECO:0000256" key="4">
    <source>
        <dbReference type="ARBA" id="ARBA00022386"/>
    </source>
</evidence>
<dbReference type="GO" id="GO:0005737">
    <property type="term" value="C:cytoplasm"/>
    <property type="evidence" value="ECO:0007669"/>
    <property type="project" value="UniProtKB-SubCell"/>
</dbReference>
<dbReference type="AlphaFoldDB" id="A0A2N9LCU1"/>
<dbReference type="InterPro" id="IPR036390">
    <property type="entry name" value="WH_DNA-bd_sf"/>
</dbReference>